<dbReference type="EMBL" id="CM009291">
    <property type="protein sequence ID" value="PNT48335.1"/>
    <property type="molecule type" value="Genomic_DNA"/>
</dbReference>
<organism evidence="1 2">
    <name type="scientific">Populus trichocarpa</name>
    <name type="common">Western balsam poplar</name>
    <name type="synonym">Populus balsamifera subsp. trichocarpa</name>
    <dbReference type="NCBI Taxonomy" id="3694"/>
    <lineage>
        <taxon>Eukaryota</taxon>
        <taxon>Viridiplantae</taxon>
        <taxon>Streptophyta</taxon>
        <taxon>Embryophyta</taxon>
        <taxon>Tracheophyta</taxon>
        <taxon>Spermatophyta</taxon>
        <taxon>Magnoliopsida</taxon>
        <taxon>eudicotyledons</taxon>
        <taxon>Gunneridae</taxon>
        <taxon>Pentapetalae</taxon>
        <taxon>rosids</taxon>
        <taxon>fabids</taxon>
        <taxon>Malpighiales</taxon>
        <taxon>Salicaceae</taxon>
        <taxon>Saliceae</taxon>
        <taxon>Populus</taxon>
    </lineage>
</organism>
<dbReference type="InParanoid" id="A0A2K2BEX7"/>
<keyword evidence="2" id="KW-1185">Reference proteome</keyword>
<name>A0A2K2BEX7_POPTR</name>
<dbReference type="Proteomes" id="UP000006729">
    <property type="component" value="Chromosome 2"/>
</dbReference>
<reference evidence="1 2" key="1">
    <citation type="journal article" date="2006" name="Science">
        <title>The genome of black cottonwood, Populus trichocarpa (Torr. &amp; Gray).</title>
        <authorList>
            <person name="Tuskan G.A."/>
            <person name="Difazio S."/>
            <person name="Jansson S."/>
            <person name="Bohlmann J."/>
            <person name="Grigoriev I."/>
            <person name="Hellsten U."/>
            <person name="Putnam N."/>
            <person name="Ralph S."/>
            <person name="Rombauts S."/>
            <person name="Salamov A."/>
            <person name="Schein J."/>
            <person name="Sterck L."/>
            <person name="Aerts A."/>
            <person name="Bhalerao R.R."/>
            <person name="Bhalerao R.P."/>
            <person name="Blaudez D."/>
            <person name="Boerjan W."/>
            <person name="Brun A."/>
            <person name="Brunner A."/>
            <person name="Busov V."/>
            <person name="Campbell M."/>
            <person name="Carlson J."/>
            <person name="Chalot M."/>
            <person name="Chapman J."/>
            <person name="Chen G.L."/>
            <person name="Cooper D."/>
            <person name="Coutinho P.M."/>
            <person name="Couturier J."/>
            <person name="Covert S."/>
            <person name="Cronk Q."/>
            <person name="Cunningham R."/>
            <person name="Davis J."/>
            <person name="Degroeve S."/>
            <person name="Dejardin A."/>
            <person name="Depamphilis C."/>
            <person name="Detter J."/>
            <person name="Dirks B."/>
            <person name="Dubchak I."/>
            <person name="Duplessis S."/>
            <person name="Ehlting J."/>
            <person name="Ellis B."/>
            <person name="Gendler K."/>
            <person name="Goodstein D."/>
            <person name="Gribskov M."/>
            <person name="Grimwood J."/>
            <person name="Groover A."/>
            <person name="Gunter L."/>
            <person name="Hamberger B."/>
            <person name="Heinze B."/>
            <person name="Helariutta Y."/>
            <person name="Henrissat B."/>
            <person name="Holligan D."/>
            <person name="Holt R."/>
            <person name="Huang W."/>
            <person name="Islam-Faridi N."/>
            <person name="Jones S."/>
            <person name="Jones-Rhoades M."/>
            <person name="Jorgensen R."/>
            <person name="Joshi C."/>
            <person name="Kangasjarvi J."/>
            <person name="Karlsson J."/>
            <person name="Kelleher C."/>
            <person name="Kirkpatrick R."/>
            <person name="Kirst M."/>
            <person name="Kohler A."/>
            <person name="Kalluri U."/>
            <person name="Larimer F."/>
            <person name="Leebens-Mack J."/>
            <person name="Leple J.C."/>
            <person name="Locascio P."/>
            <person name="Lou Y."/>
            <person name="Lucas S."/>
            <person name="Martin F."/>
            <person name="Montanini B."/>
            <person name="Napoli C."/>
            <person name="Nelson D.R."/>
            <person name="Nelson C."/>
            <person name="Nieminen K."/>
            <person name="Nilsson O."/>
            <person name="Pereda V."/>
            <person name="Peter G."/>
            <person name="Philippe R."/>
            <person name="Pilate G."/>
            <person name="Poliakov A."/>
            <person name="Razumovskaya J."/>
            <person name="Richardson P."/>
            <person name="Rinaldi C."/>
            <person name="Ritland K."/>
            <person name="Rouze P."/>
            <person name="Ryaboy D."/>
            <person name="Schmutz J."/>
            <person name="Schrader J."/>
            <person name="Segerman B."/>
            <person name="Shin H."/>
            <person name="Siddiqui A."/>
            <person name="Sterky F."/>
            <person name="Terry A."/>
            <person name="Tsai C.J."/>
            <person name="Uberbacher E."/>
            <person name="Unneberg P."/>
            <person name="Vahala J."/>
            <person name="Wall K."/>
            <person name="Wessler S."/>
            <person name="Yang G."/>
            <person name="Yin T."/>
            <person name="Douglas C."/>
            <person name="Marra M."/>
            <person name="Sandberg G."/>
            <person name="Van de Peer Y."/>
            <person name="Rokhsar D."/>
        </authorList>
    </citation>
    <scope>NUCLEOTIDE SEQUENCE [LARGE SCALE GENOMIC DNA]</scope>
    <source>
        <strain evidence="2">cv. Nisqually</strain>
    </source>
</reference>
<evidence type="ECO:0000313" key="2">
    <source>
        <dbReference type="Proteomes" id="UP000006729"/>
    </source>
</evidence>
<sequence>MLLSIGSSKGLHSRVTLTTVLKFLYYWPTRVLAELFLINLLKVLHPWKRNMRKYVLFPDLEKHFILKFLSFCIPHCDLTTVIMSSRLRPLICLQPTASDDSI</sequence>
<dbReference type="AlphaFoldDB" id="A0A2K2BEX7"/>
<accession>A0A2K2BEX7</accession>
<proteinExistence type="predicted"/>
<evidence type="ECO:0000313" key="1">
    <source>
        <dbReference type="EMBL" id="PNT48335.1"/>
    </source>
</evidence>
<protein>
    <submittedName>
        <fullName evidence="1">Uncharacterized protein</fullName>
    </submittedName>
</protein>
<gene>
    <name evidence="1" type="ORF">POPTR_002G073700</name>
</gene>